<evidence type="ECO:0000256" key="2">
    <source>
        <dbReference type="ARBA" id="ARBA00022491"/>
    </source>
</evidence>
<evidence type="ECO:0000256" key="3">
    <source>
        <dbReference type="ARBA" id="ARBA00022833"/>
    </source>
</evidence>
<dbReference type="KEGG" id="mhey:H2LOC_011545"/>
<dbReference type="GO" id="GO:0008270">
    <property type="term" value="F:zinc ion binding"/>
    <property type="evidence" value="ECO:0007669"/>
    <property type="project" value="TreeGrafter"/>
</dbReference>
<dbReference type="OrthoDB" id="9801127at2"/>
<dbReference type="RefSeq" id="WP_136496531.1">
    <property type="nucleotide sequence ID" value="NZ_CP046052.1"/>
</dbReference>
<dbReference type="GO" id="GO:0005829">
    <property type="term" value="C:cytosol"/>
    <property type="evidence" value="ECO:0007669"/>
    <property type="project" value="TreeGrafter"/>
</dbReference>
<evidence type="ECO:0000256" key="1">
    <source>
        <dbReference type="ARBA" id="ARBA00007957"/>
    </source>
</evidence>
<dbReference type="InterPro" id="IPR002481">
    <property type="entry name" value="FUR"/>
</dbReference>
<keyword evidence="6" id="KW-0804">Transcription</keyword>
<dbReference type="Gene3D" id="3.30.1490.190">
    <property type="match status" value="1"/>
</dbReference>
<dbReference type="InterPro" id="IPR043135">
    <property type="entry name" value="Fur_C"/>
</dbReference>
<accession>A0A6B8KIE5</accession>
<dbReference type="Pfam" id="PF01475">
    <property type="entry name" value="FUR"/>
    <property type="match status" value="1"/>
</dbReference>
<evidence type="ECO:0000256" key="6">
    <source>
        <dbReference type="ARBA" id="ARBA00023163"/>
    </source>
</evidence>
<evidence type="ECO:0000256" key="5">
    <source>
        <dbReference type="ARBA" id="ARBA00023125"/>
    </source>
</evidence>
<name>A0A6B8KIE5_9HYPH</name>
<comment type="similarity">
    <text evidence="1">Belongs to the Fur family.</text>
</comment>
<dbReference type="Gene3D" id="1.10.10.10">
    <property type="entry name" value="Winged helix-like DNA-binding domain superfamily/Winged helix DNA-binding domain"/>
    <property type="match status" value="1"/>
</dbReference>
<keyword evidence="2" id="KW-0678">Repressor</keyword>
<evidence type="ECO:0000313" key="8">
    <source>
        <dbReference type="EMBL" id="QGM46280.1"/>
    </source>
</evidence>
<evidence type="ECO:0000256" key="7">
    <source>
        <dbReference type="PIRSR" id="PIRSR602481-1"/>
    </source>
</evidence>
<reference evidence="8 9" key="1">
    <citation type="submission" date="2019-11" db="EMBL/GenBank/DDBJ databases">
        <title>The genome sequence of Methylocystis heyeri.</title>
        <authorList>
            <person name="Oshkin I.Y."/>
            <person name="Miroshnikov K."/>
            <person name="Dedysh S.N."/>
        </authorList>
    </citation>
    <scope>NUCLEOTIDE SEQUENCE [LARGE SCALE GENOMIC DNA]</scope>
    <source>
        <strain evidence="8 9">H2</strain>
    </source>
</reference>
<evidence type="ECO:0000313" key="9">
    <source>
        <dbReference type="Proteomes" id="UP000309061"/>
    </source>
</evidence>
<evidence type="ECO:0000256" key="4">
    <source>
        <dbReference type="ARBA" id="ARBA00023015"/>
    </source>
</evidence>
<dbReference type="GO" id="GO:0000976">
    <property type="term" value="F:transcription cis-regulatory region binding"/>
    <property type="evidence" value="ECO:0007669"/>
    <property type="project" value="TreeGrafter"/>
</dbReference>
<proteinExistence type="inferred from homology"/>
<keyword evidence="3 7" id="KW-0862">Zinc</keyword>
<dbReference type="InterPro" id="IPR036388">
    <property type="entry name" value="WH-like_DNA-bd_sf"/>
</dbReference>
<dbReference type="GO" id="GO:0003700">
    <property type="term" value="F:DNA-binding transcription factor activity"/>
    <property type="evidence" value="ECO:0007669"/>
    <property type="project" value="InterPro"/>
</dbReference>
<protein>
    <submittedName>
        <fullName evidence="8">Fur family transcriptional regulator</fullName>
    </submittedName>
</protein>
<sequence length="149" mass="16029">MNPESKSHGHPPAPRRLTPARQQALDILIKANRPVGAYEMIELMVDARGKRPAPISVYRALGYLLDNGLAHRLASQNAFVVCGHSHDAEEAVVFLICEACGEVKEATSSELSLELAAVAKSAGFSPRTRVVEIAGLCERCAAGRNPRES</sequence>
<dbReference type="PANTHER" id="PTHR33202">
    <property type="entry name" value="ZINC UPTAKE REGULATION PROTEIN"/>
    <property type="match status" value="1"/>
</dbReference>
<dbReference type="PANTHER" id="PTHR33202:SF6">
    <property type="entry name" value="ZINC UPTAKE REGULATION PROTEIN"/>
    <property type="match status" value="1"/>
</dbReference>
<dbReference type="SUPFAM" id="SSF46785">
    <property type="entry name" value="Winged helix' DNA-binding domain"/>
    <property type="match status" value="1"/>
</dbReference>
<dbReference type="GO" id="GO:0045892">
    <property type="term" value="P:negative regulation of DNA-templated transcription"/>
    <property type="evidence" value="ECO:0007669"/>
    <property type="project" value="TreeGrafter"/>
</dbReference>
<dbReference type="Proteomes" id="UP000309061">
    <property type="component" value="Chromosome"/>
</dbReference>
<feature type="binding site" evidence="7">
    <location>
        <position position="137"/>
    </location>
    <ligand>
        <name>Zn(2+)</name>
        <dbReference type="ChEBI" id="CHEBI:29105"/>
    </ligand>
</feature>
<keyword evidence="9" id="KW-1185">Reference proteome</keyword>
<feature type="binding site" evidence="7">
    <location>
        <position position="97"/>
    </location>
    <ligand>
        <name>Zn(2+)</name>
        <dbReference type="ChEBI" id="CHEBI:29105"/>
    </ligand>
</feature>
<feature type="binding site" evidence="7">
    <location>
        <position position="100"/>
    </location>
    <ligand>
        <name>Zn(2+)</name>
        <dbReference type="ChEBI" id="CHEBI:29105"/>
    </ligand>
</feature>
<organism evidence="8 9">
    <name type="scientific">Methylocystis heyeri</name>
    <dbReference type="NCBI Taxonomy" id="391905"/>
    <lineage>
        <taxon>Bacteria</taxon>
        <taxon>Pseudomonadati</taxon>
        <taxon>Pseudomonadota</taxon>
        <taxon>Alphaproteobacteria</taxon>
        <taxon>Hyphomicrobiales</taxon>
        <taxon>Methylocystaceae</taxon>
        <taxon>Methylocystis</taxon>
    </lineage>
</organism>
<feature type="binding site" evidence="7">
    <location>
        <position position="140"/>
    </location>
    <ligand>
        <name>Zn(2+)</name>
        <dbReference type="ChEBI" id="CHEBI:29105"/>
    </ligand>
</feature>
<keyword evidence="4" id="KW-0805">Transcription regulation</keyword>
<keyword evidence="5" id="KW-0238">DNA-binding</keyword>
<dbReference type="EMBL" id="CP046052">
    <property type="protein sequence ID" value="QGM46280.1"/>
    <property type="molecule type" value="Genomic_DNA"/>
</dbReference>
<dbReference type="InterPro" id="IPR036390">
    <property type="entry name" value="WH_DNA-bd_sf"/>
</dbReference>
<dbReference type="AlphaFoldDB" id="A0A6B8KIE5"/>
<gene>
    <name evidence="8" type="ORF">H2LOC_011545</name>
</gene>
<comment type="cofactor">
    <cofactor evidence="7">
        <name>Zn(2+)</name>
        <dbReference type="ChEBI" id="CHEBI:29105"/>
    </cofactor>
    <text evidence="7">Binds 1 zinc ion per subunit.</text>
</comment>
<dbReference type="GO" id="GO:1900376">
    <property type="term" value="P:regulation of secondary metabolite biosynthetic process"/>
    <property type="evidence" value="ECO:0007669"/>
    <property type="project" value="TreeGrafter"/>
</dbReference>
<keyword evidence="7" id="KW-0479">Metal-binding</keyword>